<dbReference type="InterPro" id="IPR036188">
    <property type="entry name" value="FAD/NAD-bd_sf"/>
</dbReference>
<proteinExistence type="predicted"/>
<dbReference type="InterPro" id="IPR010354">
    <property type="entry name" value="Oleate_hydratase"/>
</dbReference>
<gene>
    <name evidence="1" type="ORF">FE257_003807</name>
</gene>
<keyword evidence="2" id="KW-1185">Reference proteome</keyword>
<protein>
    <recommendedName>
        <fullName evidence="3">67 kDa myosin-cross-reactive antigen family protein</fullName>
    </recommendedName>
</protein>
<dbReference type="Pfam" id="PF06100">
    <property type="entry name" value="MCRA"/>
    <property type="match status" value="1"/>
</dbReference>
<dbReference type="PANTHER" id="PTHR37417">
    <property type="entry name" value="67 KDA MYOSIN-CROSS-REACTIVE ANTIGEN FAMILY PROTEIN (AFU_ORTHOLOGUE AFUA_5G09970)"/>
    <property type="match status" value="1"/>
</dbReference>
<name>A0AAD4CB91_ASPNN</name>
<sequence>MSRERTSQRDPQNTQAWLIGSGIASLSAAVHLIHDGKVPANNIHLLDVHPGTGGAIKSCGDAENGYFLYSGGCLPYFHDRCVEELLSLVPSTENPDKSLLDGIREDEISNPPQKAAVTRLLKQENDGPHRVESESLQIGFRFRFDLIKIMLDSEKDLSGRIEEHLSKEFFDTTFWTLWSTAFALQPWHSILEFRRSLRKHLGDIDNLNNVRAIDRTKYTIYESIIQPITEYLKREGVNFKFGTKVSKLTLDEKAAHPTVTQIVMQDENNEDKVVTTTPDDLVMVTLGSTNSGSEMGSDREAPAAVASDLSGVLGSEWSLWNDLKQHGHGFGDPYSFTNPPPETHTSLETFTVTLQGSDFLRQYEQGTANKPGAGSLLSFIDSNWGLSISVPQQPVCPKQPSDVVVIWGYGLHPDKPGTFVPKTMRQCSGREIFTEVLSHLGFPVDELLPKSTTIPCLMPLATAPLMSRGAEHRPKVIPNKSSNLALLGQYVDIPEDTTLSMEYSVRGAQLAVYSAMGLPKSPPKSRTHLLLNVLDLLGGV</sequence>
<dbReference type="Proteomes" id="UP001194746">
    <property type="component" value="Unassembled WGS sequence"/>
</dbReference>
<dbReference type="GO" id="GO:0006631">
    <property type="term" value="P:fatty acid metabolic process"/>
    <property type="evidence" value="ECO:0007669"/>
    <property type="project" value="InterPro"/>
</dbReference>
<dbReference type="GO" id="GO:0071949">
    <property type="term" value="F:FAD binding"/>
    <property type="evidence" value="ECO:0007669"/>
    <property type="project" value="InterPro"/>
</dbReference>
<dbReference type="Gene3D" id="3.50.50.60">
    <property type="entry name" value="FAD/NAD(P)-binding domain"/>
    <property type="match status" value="3"/>
</dbReference>
<organism evidence="1 2">
    <name type="scientific">Aspergillus nanangensis</name>
    <dbReference type="NCBI Taxonomy" id="2582783"/>
    <lineage>
        <taxon>Eukaryota</taxon>
        <taxon>Fungi</taxon>
        <taxon>Dikarya</taxon>
        <taxon>Ascomycota</taxon>
        <taxon>Pezizomycotina</taxon>
        <taxon>Eurotiomycetes</taxon>
        <taxon>Eurotiomycetidae</taxon>
        <taxon>Eurotiales</taxon>
        <taxon>Aspergillaceae</taxon>
        <taxon>Aspergillus</taxon>
        <taxon>Aspergillus subgen. Circumdati</taxon>
    </lineage>
</organism>
<dbReference type="AlphaFoldDB" id="A0AAD4CB91"/>
<evidence type="ECO:0008006" key="3">
    <source>
        <dbReference type="Google" id="ProtNLM"/>
    </source>
</evidence>
<dbReference type="GO" id="GO:0050151">
    <property type="term" value="F:oleate hydratase activity"/>
    <property type="evidence" value="ECO:0007669"/>
    <property type="project" value="InterPro"/>
</dbReference>
<evidence type="ECO:0000313" key="2">
    <source>
        <dbReference type="Proteomes" id="UP001194746"/>
    </source>
</evidence>
<dbReference type="SUPFAM" id="SSF51905">
    <property type="entry name" value="FAD/NAD(P)-binding domain"/>
    <property type="match status" value="1"/>
</dbReference>
<comment type="caution">
    <text evidence="1">The sequence shown here is derived from an EMBL/GenBank/DDBJ whole genome shotgun (WGS) entry which is preliminary data.</text>
</comment>
<dbReference type="PANTHER" id="PTHR37417:SF4">
    <property type="entry name" value="67 KDA MYOSIN-CROSS-REACTIVE ANTIGEN FAMILY PROTEIN (AFU_ORTHOLOGUE AFUA_3G03570)"/>
    <property type="match status" value="1"/>
</dbReference>
<accession>A0AAD4CB91</accession>
<reference evidence="1" key="1">
    <citation type="journal article" date="2019" name="Beilstein J. Org. Chem.">
        <title>Nanangenines: drimane sesquiterpenoids as the dominant metabolite cohort of a novel Australian fungus, Aspergillus nanangensis.</title>
        <authorList>
            <person name="Lacey H.J."/>
            <person name="Gilchrist C.L.M."/>
            <person name="Crombie A."/>
            <person name="Kalaitzis J.A."/>
            <person name="Vuong D."/>
            <person name="Rutledge P.J."/>
            <person name="Turner P."/>
            <person name="Pitt J.I."/>
            <person name="Lacey E."/>
            <person name="Chooi Y.H."/>
            <person name="Piggott A.M."/>
        </authorList>
    </citation>
    <scope>NUCLEOTIDE SEQUENCE</scope>
    <source>
        <strain evidence="1">MST-FP2251</strain>
    </source>
</reference>
<dbReference type="EMBL" id="VCAU01000174">
    <property type="protein sequence ID" value="KAF9883251.1"/>
    <property type="molecule type" value="Genomic_DNA"/>
</dbReference>
<reference evidence="1" key="2">
    <citation type="submission" date="2020-02" db="EMBL/GenBank/DDBJ databases">
        <authorList>
            <person name="Gilchrist C.L.M."/>
            <person name="Chooi Y.-H."/>
        </authorList>
    </citation>
    <scope>NUCLEOTIDE SEQUENCE</scope>
    <source>
        <strain evidence="1">MST-FP2251</strain>
    </source>
</reference>
<evidence type="ECO:0000313" key="1">
    <source>
        <dbReference type="EMBL" id="KAF9883251.1"/>
    </source>
</evidence>